<dbReference type="AlphaFoldDB" id="L8H2T6"/>
<dbReference type="OMA" id="KISYCET"/>
<dbReference type="GO" id="GO:0005783">
    <property type="term" value="C:endoplasmic reticulum"/>
    <property type="evidence" value="ECO:0007669"/>
    <property type="project" value="TreeGrafter"/>
</dbReference>
<gene>
    <name evidence="7" type="ORF">ACA1_395180</name>
</gene>
<sequence>MELKESIKRTEEEDKEEKEKMAAIQNKLKNMQAHSFKERLEVGSLVAKELSSSIFYGLRDSLRVKHATISIQKSNRVYNHIIDTLILNGPLLLFMYILFKYLFEPHFHSMLNFKEHSGFTLVLVQIMEFLLKASFLVLWVGPIYVLSVVLNMQWSQEVGNGAFSLYLYIRRGKTVQKASKPLSDTIAQIIYWQVIFGVFNLLNFLCKFVPIVGPPFYFICLCWLNAVYCFDYKWGNQKWSLHKKISYCETRWLYFIGFGLPITLATFFFEYIISYSLVSLLFPMFIPMAMYGSPKTQSLWKPIPMSRFLDSSIIAPLIRFIFTLPSQVEKLEQKADTIVRFLAIAVCSSVVLGVVTYLLHYLVY</sequence>
<feature type="transmembrane region" description="Helical" evidence="6">
    <location>
        <begin position="189"/>
        <end position="210"/>
    </location>
</feature>
<dbReference type="OrthoDB" id="266518at2759"/>
<evidence type="ECO:0000256" key="3">
    <source>
        <dbReference type="ARBA" id="ARBA00022989"/>
    </source>
</evidence>
<dbReference type="KEGG" id="acan:ACA1_395180"/>
<feature type="transmembrane region" description="Helical" evidence="6">
    <location>
        <begin position="119"/>
        <end position="146"/>
    </location>
</feature>
<dbReference type="PANTHER" id="PTHR21389:SF0">
    <property type="entry name" value="ETOPOSIDE-INDUCED PROTEIN 2.4 HOMOLOG"/>
    <property type="match status" value="1"/>
</dbReference>
<evidence type="ECO:0000256" key="5">
    <source>
        <dbReference type="SAM" id="Coils"/>
    </source>
</evidence>
<dbReference type="GO" id="GO:0016236">
    <property type="term" value="P:macroautophagy"/>
    <property type="evidence" value="ECO:0007669"/>
    <property type="project" value="TreeGrafter"/>
</dbReference>
<keyword evidence="3 6" id="KW-1133">Transmembrane helix</keyword>
<keyword evidence="2 6" id="KW-0812">Transmembrane</keyword>
<protein>
    <submittedName>
        <fullName evidence="7">Protein ei24 family protein</fullName>
    </submittedName>
</protein>
<evidence type="ECO:0000256" key="6">
    <source>
        <dbReference type="SAM" id="Phobius"/>
    </source>
</evidence>
<feature type="transmembrane region" description="Helical" evidence="6">
    <location>
        <begin position="216"/>
        <end position="232"/>
    </location>
</feature>
<evidence type="ECO:0000256" key="2">
    <source>
        <dbReference type="ARBA" id="ARBA00022692"/>
    </source>
</evidence>
<organism evidence="7 8">
    <name type="scientific">Acanthamoeba castellanii (strain ATCC 30010 / Neff)</name>
    <dbReference type="NCBI Taxonomy" id="1257118"/>
    <lineage>
        <taxon>Eukaryota</taxon>
        <taxon>Amoebozoa</taxon>
        <taxon>Discosea</taxon>
        <taxon>Longamoebia</taxon>
        <taxon>Centramoebida</taxon>
        <taxon>Acanthamoebidae</taxon>
        <taxon>Acanthamoeba</taxon>
    </lineage>
</organism>
<proteinExistence type="predicted"/>
<dbReference type="RefSeq" id="XP_004340744.1">
    <property type="nucleotide sequence ID" value="XM_004340696.1"/>
</dbReference>
<evidence type="ECO:0000256" key="1">
    <source>
        <dbReference type="ARBA" id="ARBA00004141"/>
    </source>
</evidence>
<evidence type="ECO:0000313" key="8">
    <source>
        <dbReference type="Proteomes" id="UP000011083"/>
    </source>
</evidence>
<dbReference type="Proteomes" id="UP000011083">
    <property type="component" value="Unassembled WGS sequence"/>
</dbReference>
<dbReference type="PANTHER" id="PTHR21389">
    <property type="entry name" value="P53 INDUCED PROTEIN"/>
    <property type="match status" value="1"/>
</dbReference>
<dbReference type="GeneID" id="14919492"/>
<feature type="transmembrane region" description="Helical" evidence="6">
    <location>
        <begin position="252"/>
        <end position="269"/>
    </location>
</feature>
<feature type="coiled-coil region" evidence="5">
    <location>
        <begin position="7"/>
        <end position="34"/>
    </location>
</feature>
<accession>L8H2T6</accession>
<feature type="transmembrane region" description="Helical" evidence="6">
    <location>
        <begin position="81"/>
        <end position="99"/>
    </location>
</feature>
<reference evidence="7 8" key="1">
    <citation type="journal article" date="2013" name="Genome Biol.">
        <title>Genome of Acanthamoeba castellanii highlights extensive lateral gene transfer and early evolution of tyrosine kinase signaling.</title>
        <authorList>
            <person name="Clarke M."/>
            <person name="Lohan A.J."/>
            <person name="Liu B."/>
            <person name="Lagkouvardos I."/>
            <person name="Roy S."/>
            <person name="Zafar N."/>
            <person name="Bertelli C."/>
            <person name="Schilde C."/>
            <person name="Kianianmomeni A."/>
            <person name="Burglin T.R."/>
            <person name="Frech C."/>
            <person name="Turcotte B."/>
            <person name="Kopec K.O."/>
            <person name="Synnott J.M."/>
            <person name="Choo C."/>
            <person name="Paponov I."/>
            <person name="Finkler A."/>
            <person name="Soon Heng Tan C."/>
            <person name="Hutchins A.P."/>
            <person name="Weinmeier T."/>
            <person name="Rattei T."/>
            <person name="Chu J.S."/>
            <person name="Gimenez G."/>
            <person name="Irimia M."/>
            <person name="Rigden D.J."/>
            <person name="Fitzpatrick D.A."/>
            <person name="Lorenzo-Morales J."/>
            <person name="Bateman A."/>
            <person name="Chiu C.H."/>
            <person name="Tang P."/>
            <person name="Hegemann P."/>
            <person name="Fromm H."/>
            <person name="Raoult D."/>
            <person name="Greub G."/>
            <person name="Miranda-Saavedra D."/>
            <person name="Chen N."/>
            <person name="Nash P."/>
            <person name="Ginger M.L."/>
            <person name="Horn M."/>
            <person name="Schaap P."/>
            <person name="Caler L."/>
            <person name="Loftus B."/>
        </authorList>
    </citation>
    <scope>NUCLEOTIDE SEQUENCE [LARGE SCALE GENOMIC DNA]</scope>
    <source>
        <strain evidence="7 8">Neff</strain>
    </source>
</reference>
<dbReference type="STRING" id="1257118.L8H2T6"/>
<keyword evidence="4 6" id="KW-0472">Membrane</keyword>
<evidence type="ECO:0000256" key="4">
    <source>
        <dbReference type="ARBA" id="ARBA00023136"/>
    </source>
</evidence>
<dbReference type="EMBL" id="KB007948">
    <property type="protein sequence ID" value="ELR18701.1"/>
    <property type="molecule type" value="Genomic_DNA"/>
</dbReference>
<feature type="transmembrane region" description="Helical" evidence="6">
    <location>
        <begin position="342"/>
        <end position="363"/>
    </location>
</feature>
<keyword evidence="5" id="KW-0175">Coiled coil</keyword>
<comment type="subcellular location">
    <subcellularLocation>
        <location evidence="1">Membrane</location>
        <topology evidence="1">Multi-pass membrane protein</topology>
    </subcellularLocation>
</comment>
<name>L8H2T6_ACACF</name>
<evidence type="ECO:0000313" key="7">
    <source>
        <dbReference type="EMBL" id="ELR18701.1"/>
    </source>
</evidence>
<dbReference type="GO" id="GO:0016020">
    <property type="term" value="C:membrane"/>
    <property type="evidence" value="ECO:0007669"/>
    <property type="project" value="UniProtKB-SubCell"/>
</dbReference>
<dbReference type="VEuPathDB" id="AmoebaDB:ACA1_395180"/>
<dbReference type="Pfam" id="PF07264">
    <property type="entry name" value="EI24"/>
    <property type="match status" value="1"/>
</dbReference>
<keyword evidence="8" id="KW-1185">Reference proteome</keyword>
<dbReference type="InterPro" id="IPR059112">
    <property type="entry name" value="CysZ/EI24"/>
</dbReference>